<accession>A0A939EKF5</accession>
<reference evidence="3" key="1">
    <citation type="submission" date="2021-03" db="EMBL/GenBank/DDBJ databases">
        <title>Roseibium sp. CAU 1637 isolated from Incheon.</title>
        <authorList>
            <person name="Kim W."/>
        </authorList>
    </citation>
    <scope>NUCLEOTIDE SEQUENCE</scope>
    <source>
        <strain evidence="3">CAU 1637</strain>
    </source>
</reference>
<dbReference type="RefSeq" id="WP_206938109.1">
    <property type="nucleotide sequence ID" value="NZ_JAFLNF010000001.1"/>
</dbReference>
<gene>
    <name evidence="3" type="ORF">J0X15_03130</name>
</gene>
<evidence type="ECO:0000256" key="2">
    <source>
        <dbReference type="ARBA" id="ARBA00023002"/>
    </source>
</evidence>
<dbReference type="GO" id="GO:0016616">
    <property type="term" value="F:oxidoreductase activity, acting on the CH-OH group of donors, NAD or NADP as acceptor"/>
    <property type="evidence" value="ECO:0007669"/>
    <property type="project" value="TreeGrafter"/>
</dbReference>
<dbReference type="InterPro" id="IPR036291">
    <property type="entry name" value="NAD(P)-bd_dom_sf"/>
</dbReference>
<organism evidence="3 4">
    <name type="scientific">Roseibium limicola</name>
    <dbReference type="NCBI Taxonomy" id="2816037"/>
    <lineage>
        <taxon>Bacteria</taxon>
        <taxon>Pseudomonadati</taxon>
        <taxon>Pseudomonadota</taxon>
        <taxon>Alphaproteobacteria</taxon>
        <taxon>Hyphomicrobiales</taxon>
        <taxon>Stappiaceae</taxon>
        <taxon>Roseibium</taxon>
    </lineage>
</organism>
<evidence type="ECO:0000313" key="4">
    <source>
        <dbReference type="Proteomes" id="UP000664779"/>
    </source>
</evidence>
<comment type="caution">
    <text evidence="3">The sequence shown here is derived from an EMBL/GenBank/DDBJ whole genome shotgun (WGS) entry which is preliminary data.</text>
</comment>
<dbReference type="PANTHER" id="PTHR42760:SF133">
    <property type="entry name" value="3-OXOACYL-[ACYL-CARRIER-PROTEIN] REDUCTASE"/>
    <property type="match status" value="1"/>
</dbReference>
<keyword evidence="2" id="KW-0560">Oxidoreductase</keyword>
<dbReference type="EMBL" id="JAFLNF010000001">
    <property type="protein sequence ID" value="MBO0344204.1"/>
    <property type="molecule type" value="Genomic_DNA"/>
</dbReference>
<protein>
    <submittedName>
        <fullName evidence="3">SDR family oxidoreductase</fullName>
    </submittedName>
</protein>
<dbReference type="AlphaFoldDB" id="A0A939EKF5"/>
<comment type="similarity">
    <text evidence="1">Belongs to the short-chain dehydrogenases/reductases (SDR) family.</text>
</comment>
<dbReference type="Proteomes" id="UP000664779">
    <property type="component" value="Unassembled WGS sequence"/>
</dbReference>
<name>A0A939EKF5_9HYPH</name>
<dbReference type="PRINTS" id="PR00081">
    <property type="entry name" value="GDHRDH"/>
</dbReference>
<dbReference type="Pfam" id="PF13561">
    <property type="entry name" value="adh_short_C2"/>
    <property type="match status" value="1"/>
</dbReference>
<dbReference type="SUPFAM" id="SSF51735">
    <property type="entry name" value="NAD(P)-binding Rossmann-fold domains"/>
    <property type="match status" value="1"/>
</dbReference>
<evidence type="ECO:0000313" key="3">
    <source>
        <dbReference type="EMBL" id="MBO0344204.1"/>
    </source>
</evidence>
<dbReference type="InterPro" id="IPR002347">
    <property type="entry name" value="SDR_fam"/>
</dbReference>
<proteinExistence type="inferred from homology"/>
<sequence length="251" mass="26336">MNELAVVTGATAGIGKVIAEALLAKGCAVAVTYPPSADGDPADVPAVEGARAYACDAGDEAQVEVFFAEVQKDFGKAPSLIINNAGIQTWSSLLDLKTEDWDRVMHTNLRGCFLNTRIGAKAMIDTGITSGAIVNLGSGCNKLAFPKLVDYTASKGGIEQFTKVSALELGPHGIRVNCVAPGAIETARTRQEAGDYAGKWSRMTPLRRVGVPQDIADAVLFLASEQASFITGQTLNVDGGVFCQAPWPDYG</sequence>
<dbReference type="PANTHER" id="PTHR42760">
    <property type="entry name" value="SHORT-CHAIN DEHYDROGENASES/REDUCTASES FAMILY MEMBER"/>
    <property type="match status" value="1"/>
</dbReference>
<evidence type="ECO:0000256" key="1">
    <source>
        <dbReference type="ARBA" id="ARBA00006484"/>
    </source>
</evidence>
<dbReference type="FunFam" id="3.40.50.720:FF:000084">
    <property type="entry name" value="Short-chain dehydrogenase reductase"/>
    <property type="match status" value="1"/>
</dbReference>
<keyword evidence="4" id="KW-1185">Reference proteome</keyword>
<dbReference type="PRINTS" id="PR00080">
    <property type="entry name" value="SDRFAMILY"/>
</dbReference>
<dbReference type="Gene3D" id="3.40.50.720">
    <property type="entry name" value="NAD(P)-binding Rossmann-like Domain"/>
    <property type="match status" value="1"/>
</dbReference>